<feature type="domain" description="HAMP" evidence="15">
    <location>
        <begin position="287"/>
        <end position="339"/>
    </location>
</feature>
<evidence type="ECO:0000256" key="5">
    <source>
        <dbReference type="ARBA" id="ARBA00022553"/>
    </source>
</evidence>
<comment type="subcellular location">
    <subcellularLocation>
        <location evidence="2">Cell membrane</location>
        <topology evidence="2">Multi-pass membrane protein</topology>
    </subcellularLocation>
</comment>
<dbReference type="STRING" id="445975.COLSTE_00875"/>
<dbReference type="InterPro" id="IPR005467">
    <property type="entry name" value="His_kinase_dom"/>
</dbReference>
<sequence>MRRGDEREPAEDCPVCDADGRERRKARRAARREARKREREALKRLPRRERLRAWWRTRPLGLVFAVYLAVYLAAATAISLAVVECLSAWNNGYYEVEVTLAGGRVRRGVVDSGPYIYDPASQELLPASELNLPGDGPYAVFIATGEWGTGSDYVPEEGRTISTLYATTDMVRNGQIRLYDWGLNYNDWYPQEEVLETNNSISAEDLARYDELSRAGRAQTVELFSQMTGVDLEAAFGEGLVSNTAYYAASQQPEGLLPWILALATGLTPVIAYGGLGWFAFRRFYRVHIERPLGELSAAAQRIAAQDLDFSIEPVRGRELGRLSKTLEAMRASLLEAQRELWRTAEERRRLNAAFAHDMRTPVTVLKGTVEMAKMRLARGAEVDERELDTIAGQAVRLERYAQAMSGVAKLEDRPVEREEMAIPELVERLRAHAVEVVAARAGELKVCLEGGHEGGPAASQTAWVDLALVEEVLDNLLSNACGHARERITVLVRAKNGMLDVSVTDDGDGFTPEALRRGCDPFYSENKSAEHFGLGLNISHILCGLHGGSLDLSNAEQGGARVCAHFEIGVDQNPAEGGPKSDDPEVGENPKKRQGGGRGFSRFRREQKS</sequence>
<feature type="region of interest" description="Disordered" evidence="12">
    <location>
        <begin position="572"/>
        <end position="610"/>
    </location>
</feature>
<dbReference type="PANTHER" id="PTHR44936:SF10">
    <property type="entry name" value="SENSOR PROTEIN RSTB"/>
    <property type="match status" value="1"/>
</dbReference>
<dbReference type="HOGENOM" id="CLU_507820_0_0_11"/>
<keyword evidence="10" id="KW-0067">ATP-binding</keyword>
<evidence type="ECO:0000256" key="11">
    <source>
        <dbReference type="ARBA" id="ARBA00022989"/>
    </source>
</evidence>
<dbReference type="GO" id="GO:0005524">
    <property type="term" value="F:ATP binding"/>
    <property type="evidence" value="ECO:0007669"/>
    <property type="project" value="UniProtKB-KW"/>
</dbReference>
<dbReference type="EMBL" id="ABXJ01000055">
    <property type="protein sequence ID" value="EEA90839.1"/>
    <property type="molecule type" value="Genomic_DNA"/>
</dbReference>
<keyword evidence="6" id="KW-0808">Transferase</keyword>
<evidence type="ECO:0000313" key="16">
    <source>
        <dbReference type="EMBL" id="EEA90839.1"/>
    </source>
</evidence>
<dbReference type="InterPro" id="IPR036890">
    <property type="entry name" value="HATPase_C_sf"/>
</dbReference>
<evidence type="ECO:0000259" key="15">
    <source>
        <dbReference type="PROSITE" id="PS50885"/>
    </source>
</evidence>
<dbReference type="InterPro" id="IPR003594">
    <property type="entry name" value="HATPase_dom"/>
</dbReference>
<evidence type="ECO:0000256" key="8">
    <source>
        <dbReference type="ARBA" id="ARBA00022741"/>
    </source>
</evidence>
<dbReference type="Gene3D" id="6.10.340.10">
    <property type="match status" value="1"/>
</dbReference>
<dbReference type="Gene3D" id="3.30.565.10">
    <property type="entry name" value="Histidine kinase-like ATPase, C-terminal domain"/>
    <property type="match status" value="1"/>
</dbReference>
<keyword evidence="13" id="KW-0472">Membrane</keyword>
<comment type="catalytic activity">
    <reaction evidence="1">
        <text>ATP + protein L-histidine = ADP + protein N-phospho-L-histidine.</text>
        <dbReference type="EC" id="2.7.13.3"/>
    </reaction>
</comment>
<evidence type="ECO:0000256" key="12">
    <source>
        <dbReference type="SAM" id="MobiDB-lite"/>
    </source>
</evidence>
<dbReference type="CDD" id="cd06225">
    <property type="entry name" value="HAMP"/>
    <property type="match status" value="1"/>
</dbReference>
<dbReference type="EC" id="2.7.13.3" evidence="3"/>
<evidence type="ECO:0000256" key="10">
    <source>
        <dbReference type="ARBA" id="ARBA00022840"/>
    </source>
</evidence>
<keyword evidence="4" id="KW-1003">Cell membrane</keyword>
<dbReference type="Pfam" id="PF00672">
    <property type="entry name" value="HAMP"/>
    <property type="match status" value="1"/>
</dbReference>
<gene>
    <name evidence="16" type="ORF">COLSTE_00875</name>
</gene>
<dbReference type="Gene3D" id="1.10.287.130">
    <property type="match status" value="1"/>
</dbReference>
<dbReference type="Pfam" id="PF00512">
    <property type="entry name" value="HisKA"/>
    <property type="match status" value="1"/>
</dbReference>
<dbReference type="SUPFAM" id="SSF55874">
    <property type="entry name" value="ATPase domain of HSP90 chaperone/DNA topoisomerase II/histidine kinase"/>
    <property type="match status" value="1"/>
</dbReference>
<keyword evidence="11 13" id="KW-1133">Transmembrane helix</keyword>
<keyword evidence="9 16" id="KW-0418">Kinase</keyword>
<evidence type="ECO:0000259" key="14">
    <source>
        <dbReference type="PROSITE" id="PS50109"/>
    </source>
</evidence>
<dbReference type="InterPro" id="IPR036097">
    <property type="entry name" value="HisK_dim/P_sf"/>
</dbReference>
<dbReference type="InterPro" id="IPR050980">
    <property type="entry name" value="2C_sensor_his_kinase"/>
</dbReference>
<dbReference type="Proteomes" id="UP000003560">
    <property type="component" value="Unassembled WGS sequence"/>
</dbReference>
<feature type="transmembrane region" description="Helical" evidence="13">
    <location>
        <begin position="256"/>
        <end position="281"/>
    </location>
</feature>
<dbReference type="Pfam" id="PF02518">
    <property type="entry name" value="HATPase_c"/>
    <property type="match status" value="1"/>
</dbReference>
<dbReference type="AlphaFoldDB" id="B6G9Y4"/>
<keyword evidence="7 13" id="KW-0812">Transmembrane</keyword>
<evidence type="ECO:0000256" key="13">
    <source>
        <dbReference type="SAM" id="Phobius"/>
    </source>
</evidence>
<comment type="caution">
    <text evidence="16">The sequence shown here is derived from an EMBL/GenBank/DDBJ whole genome shotgun (WGS) entry which is preliminary data.</text>
</comment>
<proteinExistence type="predicted"/>
<reference evidence="16 17" key="1">
    <citation type="submission" date="2008-10" db="EMBL/GenBank/DDBJ databases">
        <title>Draft genome sequence of Collinsella stercoris (DSM 13279).</title>
        <authorList>
            <person name="Sudarsanam P."/>
            <person name="Ley R."/>
            <person name="Guruge J."/>
            <person name="Turnbaugh P.J."/>
            <person name="Mahowald M."/>
            <person name="Liep D."/>
            <person name="Gordon J."/>
        </authorList>
    </citation>
    <scope>NUCLEOTIDE SEQUENCE [LARGE SCALE GENOMIC DNA]</scope>
    <source>
        <strain evidence="16 17">DSM 13279</strain>
    </source>
</reference>
<dbReference type="SMART" id="SM00388">
    <property type="entry name" value="HisKA"/>
    <property type="match status" value="1"/>
</dbReference>
<dbReference type="SMART" id="SM00304">
    <property type="entry name" value="HAMP"/>
    <property type="match status" value="1"/>
</dbReference>
<dbReference type="SUPFAM" id="SSF158472">
    <property type="entry name" value="HAMP domain-like"/>
    <property type="match status" value="1"/>
</dbReference>
<dbReference type="CDD" id="cd00082">
    <property type="entry name" value="HisKA"/>
    <property type="match status" value="1"/>
</dbReference>
<name>B6G9Y4_9ACTN</name>
<evidence type="ECO:0000256" key="3">
    <source>
        <dbReference type="ARBA" id="ARBA00012438"/>
    </source>
</evidence>
<keyword evidence="17" id="KW-1185">Reference proteome</keyword>
<dbReference type="eggNOG" id="COG2205">
    <property type="taxonomic scope" value="Bacteria"/>
</dbReference>
<evidence type="ECO:0000256" key="2">
    <source>
        <dbReference type="ARBA" id="ARBA00004651"/>
    </source>
</evidence>
<evidence type="ECO:0000256" key="4">
    <source>
        <dbReference type="ARBA" id="ARBA00022475"/>
    </source>
</evidence>
<dbReference type="InterPro" id="IPR003661">
    <property type="entry name" value="HisK_dim/P_dom"/>
</dbReference>
<dbReference type="PANTHER" id="PTHR44936">
    <property type="entry name" value="SENSOR PROTEIN CREC"/>
    <property type="match status" value="1"/>
</dbReference>
<keyword evidence="8" id="KW-0547">Nucleotide-binding</keyword>
<evidence type="ECO:0000313" key="17">
    <source>
        <dbReference type="Proteomes" id="UP000003560"/>
    </source>
</evidence>
<feature type="transmembrane region" description="Helical" evidence="13">
    <location>
        <begin position="60"/>
        <end position="83"/>
    </location>
</feature>
<organism evidence="16 17">
    <name type="scientific">Collinsella stercoris DSM 13279</name>
    <dbReference type="NCBI Taxonomy" id="445975"/>
    <lineage>
        <taxon>Bacteria</taxon>
        <taxon>Bacillati</taxon>
        <taxon>Actinomycetota</taxon>
        <taxon>Coriobacteriia</taxon>
        <taxon>Coriobacteriales</taxon>
        <taxon>Coriobacteriaceae</taxon>
        <taxon>Collinsella</taxon>
    </lineage>
</organism>
<feature type="compositionally biased region" description="Basic and acidic residues" evidence="12">
    <location>
        <begin position="580"/>
        <end position="592"/>
    </location>
</feature>
<dbReference type="SUPFAM" id="SSF47384">
    <property type="entry name" value="Homodimeric domain of signal transducing histidine kinase"/>
    <property type="match status" value="1"/>
</dbReference>
<dbReference type="PROSITE" id="PS50109">
    <property type="entry name" value="HIS_KIN"/>
    <property type="match status" value="1"/>
</dbReference>
<dbReference type="SMART" id="SM00387">
    <property type="entry name" value="HATPase_c"/>
    <property type="match status" value="1"/>
</dbReference>
<evidence type="ECO:0000256" key="6">
    <source>
        <dbReference type="ARBA" id="ARBA00022679"/>
    </source>
</evidence>
<accession>B6G9Y4</accession>
<keyword evidence="5" id="KW-0597">Phosphoprotein</keyword>
<evidence type="ECO:0000256" key="1">
    <source>
        <dbReference type="ARBA" id="ARBA00000085"/>
    </source>
</evidence>
<reference evidence="16 17" key="2">
    <citation type="submission" date="2008-10" db="EMBL/GenBank/DDBJ databases">
        <authorList>
            <person name="Fulton L."/>
            <person name="Clifton S."/>
            <person name="Fulton B."/>
            <person name="Xu J."/>
            <person name="Minx P."/>
            <person name="Pepin K.H."/>
            <person name="Johnson M."/>
            <person name="Thiruvilangam P."/>
            <person name="Bhonagiri V."/>
            <person name="Nash W.E."/>
            <person name="Mardis E.R."/>
            <person name="Wilson R.K."/>
        </authorList>
    </citation>
    <scope>NUCLEOTIDE SEQUENCE [LARGE SCALE GENOMIC DNA]</scope>
    <source>
        <strain evidence="16 17">DSM 13279</strain>
    </source>
</reference>
<dbReference type="InterPro" id="IPR003660">
    <property type="entry name" value="HAMP_dom"/>
</dbReference>
<dbReference type="GO" id="GO:0005886">
    <property type="term" value="C:plasma membrane"/>
    <property type="evidence" value="ECO:0007669"/>
    <property type="project" value="UniProtKB-SubCell"/>
</dbReference>
<evidence type="ECO:0000256" key="7">
    <source>
        <dbReference type="ARBA" id="ARBA00022692"/>
    </source>
</evidence>
<feature type="domain" description="Histidine kinase" evidence="14">
    <location>
        <begin position="354"/>
        <end position="571"/>
    </location>
</feature>
<dbReference type="PROSITE" id="PS50885">
    <property type="entry name" value="HAMP"/>
    <property type="match status" value="1"/>
</dbReference>
<protein>
    <recommendedName>
        <fullName evidence="3">histidine kinase</fullName>
        <ecNumber evidence="3">2.7.13.3</ecNumber>
    </recommendedName>
</protein>
<dbReference type="GO" id="GO:0000155">
    <property type="term" value="F:phosphorelay sensor kinase activity"/>
    <property type="evidence" value="ECO:0007669"/>
    <property type="project" value="InterPro"/>
</dbReference>
<evidence type="ECO:0000256" key="9">
    <source>
        <dbReference type="ARBA" id="ARBA00022777"/>
    </source>
</evidence>